<evidence type="ECO:0000256" key="1">
    <source>
        <dbReference type="SAM" id="Phobius"/>
    </source>
</evidence>
<feature type="transmembrane region" description="Helical" evidence="1">
    <location>
        <begin position="20"/>
        <end position="40"/>
    </location>
</feature>
<organism evidence="2 3">
    <name type="scientific">Nocardia asteroides NBRC 15531</name>
    <dbReference type="NCBI Taxonomy" id="1110697"/>
    <lineage>
        <taxon>Bacteria</taxon>
        <taxon>Bacillati</taxon>
        <taxon>Actinomycetota</taxon>
        <taxon>Actinomycetes</taxon>
        <taxon>Mycobacteriales</taxon>
        <taxon>Nocardiaceae</taxon>
        <taxon>Nocardia</taxon>
    </lineage>
</organism>
<keyword evidence="1" id="KW-1133">Transmembrane helix</keyword>
<feature type="transmembrane region" description="Helical" evidence="1">
    <location>
        <begin position="80"/>
        <end position="97"/>
    </location>
</feature>
<keyword evidence="1" id="KW-0472">Membrane</keyword>
<dbReference type="OrthoDB" id="3389565at2"/>
<comment type="caution">
    <text evidence="2">The sequence shown here is derived from an EMBL/GenBank/DDBJ whole genome shotgun (WGS) entry which is preliminary data.</text>
</comment>
<gene>
    <name evidence="2" type="ORF">NCAST_21_01110</name>
</gene>
<keyword evidence="1" id="KW-0812">Transmembrane</keyword>
<dbReference type="Proteomes" id="UP000017048">
    <property type="component" value="Unassembled WGS sequence"/>
</dbReference>
<dbReference type="STRING" id="1824.SAMN05444423_108137"/>
<sequence>MSTGGTVAEARVDRVPPRWWTMTARWIVGVATLCCLGLLWSSMAREDLAVPLLLTLALAVTGVVWLVWALLGAFVHRSGWISLAAPGVVLVTAALLWSEAPRALGWWLSESAMERAALACDSADEGRIGVYPVTNLRRADNGCLLTVPGMDLLGPAGYAYLPQGAPPAQGDYDEEYEHVEGHWYTFTVRF</sequence>
<dbReference type="GeneID" id="91518360"/>
<keyword evidence="3" id="KW-1185">Reference proteome</keyword>
<accession>U5ECP4</accession>
<dbReference type="AlphaFoldDB" id="U5ECP4"/>
<proteinExistence type="predicted"/>
<dbReference type="eggNOG" id="ENOG5033D60">
    <property type="taxonomic scope" value="Bacteria"/>
</dbReference>
<feature type="transmembrane region" description="Helical" evidence="1">
    <location>
        <begin position="52"/>
        <end position="74"/>
    </location>
</feature>
<dbReference type="RefSeq" id="WP_022566302.1">
    <property type="nucleotide sequence ID" value="NZ_BAFO02000021.1"/>
</dbReference>
<protein>
    <submittedName>
        <fullName evidence="2">Uncharacterized protein</fullName>
    </submittedName>
</protein>
<evidence type="ECO:0000313" key="3">
    <source>
        <dbReference type="Proteomes" id="UP000017048"/>
    </source>
</evidence>
<reference evidence="2 3" key="1">
    <citation type="journal article" date="2014" name="BMC Genomics">
        <title>Genome based analysis of type-I polyketide synthase and nonribosomal peptide synthetase gene clusters in seven strains of five representative Nocardia species.</title>
        <authorList>
            <person name="Komaki H."/>
            <person name="Ichikawa N."/>
            <person name="Hosoyama A."/>
            <person name="Takahashi-Nakaguchi A."/>
            <person name="Matsuzawa T."/>
            <person name="Suzuki K."/>
            <person name="Fujita N."/>
            <person name="Gonoi T."/>
        </authorList>
    </citation>
    <scope>NUCLEOTIDE SEQUENCE [LARGE SCALE GENOMIC DNA]</scope>
    <source>
        <strain evidence="2 3">NBRC 15531</strain>
    </source>
</reference>
<name>U5ECP4_NOCAS</name>
<evidence type="ECO:0000313" key="2">
    <source>
        <dbReference type="EMBL" id="GAD84161.1"/>
    </source>
</evidence>
<dbReference type="EMBL" id="BAFO02000021">
    <property type="protein sequence ID" value="GAD84161.1"/>
    <property type="molecule type" value="Genomic_DNA"/>
</dbReference>